<accession>A0ABX0RK83</accession>
<gene>
    <name evidence="2" type="ORF">F3J40_19280</name>
</gene>
<dbReference type="InterPro" id="IPR011045">
    <property type="entry name" value="N2O_reductase_N"/>
</dbReference>
<evidence type="ECO:0000256" key="1">
    <source>
        <dbReference type="SAM" id="SignalP"/>
    </source>
</evidence>
<reference evidence="2 3" key="1">
    <citation type="journal article" date="2019" name="bioRxiv">
        <title>Bacteria contribute to plant secondary compound degradation in a generalist herbivore system.</title>
        <authorList>
            <person name="Francoeur C.B."/>
            <person name="Khadempour L."/>
            <person name="Moreira-Soto R.D."/>
            <person name="Gotting K."/>
            <person name="Book A.J."/>
            <person name="Pinto-Tomas A.A."/>
            <person name="Keefover-Ring K."/>
            <person name="Currie C.R."/>
        </authorList>
    </citation>
    <scope>NUCLEOTIDE SEQUENCE [LARGE SCALE GENOMIC DNA]</scope>
    <source>
        <strain evidence="2">Acro-835</strain>
    </source>
</reference>
<organism evidence="2 3">
    <name type="scientific">Candidatus Pantoea multigeneris</name>
    <dbReference type="NCBI Taxonomy" id="2608357"/>
    <lineage>
        <taxon>Bacteria</taxon>
        <taxon>Pseudomonadati</taxon>
        <taxon>Pseudomonadota</taxon>
        <taxon>Gammaproteobacteria</taxon>
        <taxon>Enterobacterales</taxon>
        <taxon>Erwiniaceae</taxon>
        <taxon>Pantoea</taxon>
    </lineage>
</organism>
<dbReference type="Gene3D" id="2.130.10.10">
    <property type="entry name" value="YVTN repeat-like/Quinoprotein amine dehydrogenase"/>
    <property type="match status" value="1"/>
</dbReference>
<name>A0ABX0RK83_9GAMM</name>
<feature type="signal peptide" evidence="1">
    <location>
        <begin position="1"/>
        <end position="28"/>
    </location>
</feature>
<keyword evidence="1" id="KW-0732">Signal</keyword>
<dbReference type="Proteomes" id="UP001515683">
    <property type="component" value="Unassembled WGS sequence"/>
</dbReference>
<dbReference type="EMBL" id="VWXF01000009">
    <property type="protein sequence ID" value="NIF23725.1"/>
    <property type="molecule type" value="Genomic_DNA"/>
</dbReference>
<keyword evidence="3" id="KW-1185">Reference proteome</keyword>
<feature type="chain" id="PRO_5045892831" evidence="1">
    <location>
        <begin position="29"/>
        <end position="407"/>
    </location>
</feature>
<dbReference type="InterPro" id="IPR015943">
    <property type="entry name" value="WD40/YVTN_repeat-like_dom_sf"/>
</dbReference>
<dbReference type="RefSeq" id="WP_167017194.1">
    <property type="nucleotide sequence ID" value="NZ_VWXF01000009.1"/>
</dbReference>
<dbReference type="PANTHER" id="PTHR47197:SF3">
    <property type="entry name" value="DIHYDRO-HEME D1 DEHYDROGENASE"/>
    <property type="match status" value="1"/>
</dbReference>
<dbReference type="InterPro" id="IPR051200">
    <property type="entry name" value="Host-pathogen_enzymatic-act"/>
</dbReference>
<evidence type="ECO:0000313" key="2">
    <source>
        <dbReference type="EMBL" id="NIF23725.1"/>
    </source>
</evidence>
<dbReference type="PANTHER" id="PTHR47197">
    <property type="entry name" value="PROTEIN NIRF"/>
    <property type="match status" value="1"/>
</dbReference>
<dbReference type="SUPFAM" id="SSF50974">
    <property type="entry name" value="Nitrous oxide reductase, N-terminal domain"/>
    <property type="match status" value="1"/>
</dbReference>
<comment type="caution">
    <text evidence="2">The sequence shown here is derived from an EMBL/GenBank/DDBJ whole genome shotgun (WGS) entry which is preliminary data.</text>
</comment>
<proteinExistence type="predicted"/>
<evidence type="ECO:0000313" key="3">
    <source>
        <dbReference type="Proteomes" id="UP001515683"/>
    </source>
</evidence>
<sequence length="407" mass="44696">MSAPFTSPRTLMSLLMGASMLVASGAQGAEAPIRNQDISRAALSSTLVEMAFSPKQQAVFVSAPDWKQETQSRVLRLDPTTLKIEAEIPQKVKGFGVALDDADNRLYLTQGFDGAVGVVDTATNRNLAEIALQNKVNLEQAYRAAGLQGEKLDFLLAELKRFKLTDDYLYKIREIKFDAKTGRLFLPGLGYGVESVLFVVDTKAGKLEKVIPGFGFYAVGIALDEKGRRVFVSNMQGQLMTLNADTLALTSVKEIDADQLLNLVYDPTSNRVLGVDQGIDRDKYRNHYLDKAYTRRSTGHKLYAIDADSGKTLASAETDEVPIGLLLDQKNQRIYVTNRNGVREEHGKGTLAVFDAKTLNRLQTLPLPPHPNSLTLDSKANALYVTVKNDIAATKAGEKESVVRIQQ</sequence>
<protein>
    <submittedName>
        <fullName evidence="2">Uncharacterized protein</fullName>
    </submittedName>
</protein>